<feature type="domain" description="Major facilitator superfamily (MFS) profile" evidence="6">
    <location>
        <begin position="22"/>
        <end position="465"/>
    </location>
</feature>
<dbReference type="RefSeq" id="WP_285627429.1">
    <property type="nucleotide sequence ID" value="NZ_BSTJ01000007.1"/>
</dbReference>
<dbReference type="InterPro" id="IPR036259">
    <property type="entry name" value="MFS_trans_sf"/>
</dbReference>
<dbReference type="PANTHER" id="PTHR42718:SF39">
    <property type="entry name" value="ACTINORHODIN TRANSPORTER-RELATED"/>
    <property type="match status" value="1"/>
</dbReference>
<feature type="transmembrane region" description="Helical" evidence="5">
    <location>
        <begin position="404"/>
        <end position="431"/>
    </location>
</feature>
<comment type="caution">
    <text evidence="7">The sequence shown here is derived from an EMBL/GenBank/DDBJ whole genome shotgun (WGS) entry which is preliminary data.</text>
</comment>
<dbReference type="AlphaFoldDB" id="A0A9W6RK59"/>
<evidence type="ECO:0000256" key="4">
    <source>
        <dbReference type="ARBA" id="ARBA00023136"/>
    </source>
</evidence>
<dbReference type="EMBL" id="BSTJ01000007">
    <property type="protein sequence ID" value="GLY77636.1"/>
    <property type="molecule type" value="Genomic_DNA"/>
</dbReference>
<evidence type="ECO:0000259" key="6">
    <source>
        <dbReference type="PROSITE" id="PS50850"/>
    </source>
</evidence>
<feature type="transmembrane region" description="Helical" evidence="5">
    <location>
        <begin position="181"/>
        <end position="201"/>
    </location>
</feature>
<evidence type="ECO:0000256" key="3">
    <source>
        <dbReference type="ARBA" id="ARBA00022989"/>
    </source>
</evidence>
<evidence type="ECO:0000313" key="8">
    <source>
        <dbReference type="Proteomes" id="UP001165135"/>
    </source>
</evidence>
<proteinExistence type="predicted"/>
<dbReference type="PROSITE" id="PS50850">
    <property type="entry name" value="MFS"/>
    <property type="match status" value="1"/>
</dbReference>
<protein>
    <submittedName>
        <fullName evidence="7">MFS transporter</fullName>
    </submittedName>
</protein>
<feature type="transmembrane region" description="Helical" evidence="5">
    <location>
        <begin position="316"/>
        <end position="336"/>
    </location>
</feature>
<dbReference type="PRINTS" id="PR01036">
    <property type="entry name" value="TCRTETB"/>
</dbReference>
<dbReference type="Gene3D" id="1.20.1720.10">
    <property type="entry name" value="Multidrug resistance protein D"/>
    <property type="match status" value="1"/>
</dbReference>
<dbReference type="InterPro" id="IPR020846">
    <property type="entry name" value="MFS_dom"/>
</dbReference>
<dbReference type="PANTHER" id="PTHR42718">
    <property type="entry name" value="MAJOR FACILITATOR SUPERFAMILY MULTIDRUG TRANSPORTER MFSC"/>
    <property type="match status" value="1"/>
</dbReference>
<keyword evidence="2 5" id="KW-0812">Transmembrane</keyword>
<evidence type="ECO:0000256" key="5">
    <source>
        <dbReference type="SAM" id="Phobius"/>
    </source>
</evidence>
<feature type="transmembrane region" description="Helical" evidence="5">
    <location>
        <begin position="146"/>
        <end position="169"/>
    </location>
</feature>
<evidence type="ECO:0000256" key="2">
    <source>
        <dbReference type="ARBA" id="ARBA00022692"/>
    </source>
</evidence>
<evidence type="ECO:0000256" key="1">
    <source>
        <dbReference type="ARBA" id="ARBA00004651"/>
    </source>
</evidence>
<evidence type="ECO:0000313" key="7">
    <source>
        <dbReference type="EMBL" id="GLY77636.1"/>
    </source>
</evidence>
<organism evidence="7 8">
    <name type="scientific">Actinoallomurus iriomotensis</name>
    <dbReference type="NCBI Taxonomy" id="478107"/>
    <lineage>
        <taxon>Bacteria</taxon>
        <taxon>Bacillati</taxon>
        <taxon>Actinomycetota</taxon>
        <taxon>Actinomycetes</taxon>
        <taxon>Streptosporangiales</taxon>
        <taxon>Thermomonosporaceae</taxon>
        <taxon>Actinoallomurus</taxon>
    </lineage>
</organism>
<feature type="transmembrane region" description="Helical" evidence="5">
    <location>
        <begin position="374"/>
        <end position="392"/>
    </location>
</feature>
<dbReference type="GO" id="GO:0022857">
    <property type="term" value="F:transmembrane transporter activity"/>
    <property type="evidence" value="ECO:0007669"/>
    <property type="project" value="InterPro"/>
</dbReference>
<feature type="transmembrane region" description="Helical" evidence="5">
    <location>
        <begin position="343"/>
        <end position="362"/>
    </location>
</feature>
<accession>A0A9W6RK59</accession>
<feature type="transmembrane region" description="Helical" evidence="5">
    <location>
        <begin position="56"/>
        <end position="76"/>
    </location>
</feature>
<feature type="transmembrane region" description="Helical" evidence="5">
    <location>
        <begin position="280"/>
        <end position="304"/>
    </location>
</feature>
<dbReference type="InterPro" id="IPR011701">
    <property type="entry name" value="MFS"/>
</dbReference>
<dbReference type="Proteomes" id="UP001165135">
    <property type="component" value="Unassembled WGS sequence"/>
</dbReference>
<dbReference type="GO" id="GO:0005886">
    <property type="term" value="C:plasma membrane"/>
    <property type="evidence" value="ECO:0007669"/>
    <property type="project" value="UniProtKB-SubCell"/>
</dbReference>
<sequence>MTTLTNVSTGTGASAIVRRRPMLAVLLLGQFMGLLDVFVVNVAMPVIGVELPASGSSLQLVVGGYTAAYAMSLVTAARLGEIFGHRRMYLIGVIMFTAASLCCGLAPGSLALIASRIVQGAGAAVMAPQIMSIIQTRFEGPERARALSAYGVVLSIGAVAGLIAGGLLVNADLFGTGWRPAFLVNVPIGILLAVLVPRLVPADRPARRRGLDLLGLLIVAPAVFLVVLPLVLGRELGWPAWTFVAIGAGLVLAGLFAPVQRRVMARGGDPLLDLGVLRAPGLRAGVATLSAMQVTYGGFLFVFTLHLENRLGAGPLMAGLTYLPMSIAFGLVGFCWRRLPHRLHSMVTPAGLALCALAYSAIAIDGDHSGPLTWTALILTGVGMGLSASPLLTQSLRQVPHGQAADASGLLGTTMQLGQVIGVAAFGTLYLSHGNTTALPTSTLWMAIVSVAGVLAATRLARTLQS</sequence>
<reference evidence="7" key="1">
    <citation type="submission" date="2023-03" db="EMBL/GenBank/DDBJ databases">
        <title>Actinoallomurus iriomotensis NBRC 103681.</title>
        <authorList>
            <person name="Ichikawa N."/>
            <person name="Sato H."/>
            <person name="Tonouchi N."/>
        </authorList>
    </citation>
    <scope>NUCLEOTIDE SEQUENCE</scope>
    <source>
        <strain evidence="7">NBRC 103681</strain>
    </source>
</reference>
<feature type="transmembrane region" description="Helical" evidence="5">
    <location>
        <begin position="443"/>
        <end position="461"/>
    </location>
</feature>
<name>A0A9W6RK59_9ACTN</name>
<feature type="transmembrane region" description="Helical" evidence="5">
    <location>
        <begin position="88"/>
        <end position="107"/>
    </location>
</feature>
<dbReference type="Pfam" id="PF07690">
    <property type="entry name" value="MFS_1"/>
    <property type="match status" value="1"/>
</dbReference>
<feature type="transmembrane region" description="Helical" evidence="5">
    <location>
        <begin position="23"/>
        <end position="44"/>
    </location>
</feature>
<gene>
    <name evidence="7" type="ORF">Airi01_059030</name>
</gene>
<dbReference type="Gene3D" id="1.20.1250.20">
    <property type="entry name" value="MFS general substrate transporter like domains"/>
    <property type="match status" value="1"/>
</dbReference>
<keyword evidence="4 5" id="KW-0472">Membrane</keyword>
<comment type="subcellular location">
    <subcellularLocation>
        <location evidence="1">Cell membrane</location>
        <topology evidence="1">Multi-pass membrane protein</topology>
    </subcellularLocation>
</comment>
<feature type="transmembrane region" description="Helical" evidence="5">
    <location>
        <begin position="113"/>
        <end position="134"/>
    </location>
</feature>
<dbReference type="SUPFAM" id="SSF103473">
    <property type="entry name" value="MFS general substrate transporter"/>
    <property type="match status" value="1"/>
</dbReference>
<feature type="transmembrane region" description="Helical" evidence="5">
    <location>
        <begin position="213"/>
        <end position="232"/>
    </location>
</feature>
<keyword evidence="3 5" id="KW-1133">Transmembrane helix</keyword>
<dbReference type="CDD" id="cd17321">
    <property type="entry name" value="MFS_MMR_MDR_like"/>
    <property type="match status" value="1"/>
</dbReference>
<feature type="transmembrane region" description="Helical" evidence="5">
    <location>
        <begin position="238"/>
        <end position="259"/>
    </location>
</feature>